<dbReference type="RefSeq" id="WP_054340903.1">
    <property type="nucleotide sequence ID" value="NZ_FTOE01000002.1"/>
</dbReference>
<dbReference type="Gene3D" id="2.40.128.270">
    <property type="match status" value="1"/>
</dbReference>
<dbReference type="PROSITE" id="PS51257">
    <property type="entry name" value="PROKAR_LIPOPROTEIN"/>
    <property type="match status" value="1"/>
</dbReference>
<dbReference type="InterPro" id="IPR053147">
    <property type="entry name" value="Hsp_HslJ-like"/>
</dbReference>
<dbReference type="STRING" id="619304.SAMN05421760_10254"/>
<keyword evidence="3" id="KW-1185">Reference proteome</keyword>
<dbReference type="PANTHER" id="PTHR35535">
    <property type="entry name" value="HEAT SHOCK PROTEIN HSLJ"/>
    <property type="match status" value="1"/>
</dbReference>
<reference evidence="3" key="1">
    <citation type="submission" date="2017-01" db="EMBL/GenBank/DDBJ databases">
        <authorList>
            <person name="Varghese N."/>
            <person name="Submissions S."/>
        </authorList>
    </citation>
    <scope>NUCLEOTIDE SEQUENCE [LARGE SCALE GENOMIC DNA]</scope>
    <source>
        <strain evidence="3">DSM 22306</strain>
    </source>
</reference>
<accession>A0A1N7JWP9</accession>
<dbReference type="Proteomes" id="UP000185999">
    <property type="component" value="Unassembled WGS sequence"/>
</dbReference>
<dbReference type="Pfam" id="PF03724">
    <property type="entry name" value="META"/>
    <property type="match status" value="1"/>
</dbReference>
<dbReference type="EMBL" id="FTOE01000002">
    <property type="protein sequence ID" value="SIS53750.1"/>
    <property type="molecule type" value="Genomic_DNA"/>
</dbReference>
<evidence type="ECO:0000313" key="2">
    <source>
        <dbReference type="EMBL" id="SIS53750.1"/>
    </source>
</evidence>
<organism evidence="2 3">
    <name type="scientific">Neptunomonas antarctica</name>
    <dbReference type="NCBI Taxonomy" id="619304"/>
    <lineage>
        <taxon>Bacteria</taxon>
        <taxon>Pseudomonadati</taxon>
        <taxon>Pseudomonadota</taxon>
        <taxon>Gammaproteobacteria</taxon>
        <taxon>Oceanospirillales</taxon>
        <taxon>Oceanospirillaceae</taxon>
        <taxon>Neptunomonas</taxon>
    </lineage>
</organism>
<feature type="domain" description="DUF306" evidence="1">
    <location>
        <begin position="41"/>
        <end position="143"/>
    </location>
</feature>
<dbReference type="OrthoDB" id="5348860at2"/>
<protein>
    <submittedName>
        <fullName evidence="2">META domain-containing protein</fullName>
    </submittedName>
</protein>
<gene>
    <name evidence="2" type="ORF">SAMN05421760_10254</name>
</gene>
<evidence type="ECO:0000259" key="1">
    <source>
        <dbReference type="Pfam" id="PF03724"/>
    </source>
</evidence>
<dbReference type="InterPro" id="IPR005184">
    <property type="entry name" value="DUF306_Meta_HslJ"/>
</dbReference>
<dbReference type="InterPro" id="IPR038670">
    <property type="entry name" value="HslJ-like_sf"/>
</dbReference>
<name>A0A1N7JWP9_9GAMM</name>
<sequence>MLRKATVLLGVLSISLIVVGCQTISSAPAPRLALPVNPVSSLDATSWRVKLVAGRGLMDHLSLNIDFKINGEVVGFSGCNRFMGRYEIVDSYLHIESLASSRKLCSKVIMNQEFLLLNELRKPLLLSQTDNRVIKLINNESEVTILMMQ</sequence>
<evidence type="ECO:0000313" key="3">
    <source>
        <dbReference type="Proteomes" id="UP000185999"/>
    </source>
</evidence>
<dbReference type="PANTHER" id="PTHR35535:SF1">
    <property type="entry name" value="HEAT SHOCK PROTEIN HSLJ"/>
    <property type="match status" value="1"/>
</dbReference>
<dbReference type="AlphaFoldDB" id="A0A1N7JWP9"/>
<proteinExistence type="predicted"/>